<evidence type="ECO:0000313" key="1">
    <source>
        <dbReference type="EMBL" id="NNM74805.1"/>
    </source>
</evidence>
<reference evidence="1 2" key="1">
    <citation type="submission" date="2020-04" db="EMBL/GenBank/DDBJ databases">
        <title>Enterovirga sp. isolate from soil.</title>
        <authorList>
            <person name="Chea S."/>
            <person name="Kim D.-U."/>
        </authorList>
    </citation>
    <scope>NUCLEOTIDE SEQUENCE [LARGE SCALE GENOMIC DNA]</scope>
    <source>
        <strain evidence="1 2">DB1703</strain>
    </source>
</reference>
<dbReference type="EMBL" id="JABEPP010000006">
    <property type="protein sequence ID" value="NNM74805.1"/>
    <property type="molecule type" value="Genomic_DNA"/>
</dbReference>
<dbReference type="AlphaFoldDB" id="A0A849IF03"/>
<evidence type="ECO:0000313" key="2">
    <source>
        <dbReference type="Proteomes" id="UP000564885"/>
    </source>
</evidence>
<accession>A0A849IF03</accession>
<gene>
    <name evidence="1" type="ORF">HJG44_20810</name>
</gene>
<comment type="caution">
    <text evidence="1">The sequence shown here is derived from an EMBL/GenBank/DDBJ whole genome shotgun (WGS) entry which is preliminary data.</text>
</comment>
<sequence length="78" mass="8473">MPTQVFRTAAAVFGPAEIANLTEAYNTALSSIDEQTLRLDVPGHELRRRLASRIIEEAKRGQSDPKLLAERALAALAA</sequence>
<proteinExistence type="predicted"/>
<name>A0A849IF03_9HYPH</name>
<keyword evidence="2" id="KW-1185">Reference proteome</keyword>
<dbReference type="Proteomes" id="UP000564885">
    <property type="component" value="Unassembled WGS sequence"/>
</dbReference>
<dbReference type="RefSeq" id="WP_171220251.1">
    <property type="nucleotide sequence ID" value="NZ_JABEPP010000006.1"/>
</dbReference>
<organism evidence="1 2">
    <name type="scientific">Enterovirga aerilata</name>
    <dbReference type="NCBI Taxonomy" id="2730920"/>
    <lineage>
        <taxon>Bacteria</taxon>
        <taxon>Pseudomonadati</taxon>
        <taxon>Pseudomonadota</taxon>
        <taxon>Alphaproteobacteria</taxon>
        <taxon>Hyphomicrobiales</taxon>
        <taxon>Methylobacteriaceae</taxon>
        <taxon>Enterovirga</taxon>
    </lineage>
</organism>
<protein>
    <submittedName>
        <fullName evidence="1">Uncharacterized protein</fullName>
    </submittedName>
</protein>